<keyword evidence="2" id="KW-1133">Transmembrane helix</keyword>
<dbReference type="Proteomes" id="UP001183629">
    <property type="component" value="Unassembled WGS sequence"/>
</dbReference>
<organism evidence="3 4">
    <name type="scientific">Catenuloplanes niger</name>
    <dbReference type="NCBI Taxonomy" id="587534"/>
    <lineage>
        <taxon>Bacteria</taxon>
        <taxon>Bacillati</taxon>
        <taxon>Actinomycetota</taxon>
        <taxon>Actinomycetes</taxon>
        <taxon>Micromonosporales</taxon>
        <taxon>Micromonosporaceae</taxon>
        <taxon>Catenuloplanes</taxon>
    </lineage>
</organism>
<proteinExistence type="predicted"/>
<evidence type="ECO:0000313" key="4">
    <source>
        <dbReference type="Proteomes" id="UP001183629"/>
    </source>
</evidence>
<feature type="transmembrane region" description="Helical" evidence="2">
    <location>
        <begin position="111"/>
        <end position="131"/>
    </location>
</feature>
<keyword evidence="2" id="KW-0812">Transmembrane</keyword>
<feature type="transmembrane region" description="Helical" evidence="2">
    <location>
        <begin position="50"/>
        <end position="69"/>
    </location>
</feature>
<evidence type="ECO:0000256" key="1">
    <source>
        <dbReference type="SAM" id="MobiDB-lite"/>
    </source>
</evidence>
<accession>A0AAE4CY78</accession>
<evidence type="ECO:0000313" key="3">
    <source>
        <dbReference type="EMBL" id="MDR7325544.1"/>
    </source>
</evidence>
<reference evidence="3 4" key="1">
    <citation type="submission" date="2023-07" db="EMBL/GenBank/DDBJ databases">
        <title>Sequencing the genomes of 1000 actinobacteria strains.</title>
        <authorList>
            <person name="Klenk H.-P."/>
        </authorList>
    </citation>
    <scope>NUCLEOTIDE SEQUENCE [LARGE SCALE GENOMIC DNA]</scope>
    <source>
        <strain evidence="3 4">DSM 44711</strain>
    </source>
</reference>
<sequence>MASVPSRGTRPQTAPFTPEWPPRAPSTTTQRPRRARTAQSERRAGTVRHWAFRFLLSVPFVALAALWTGDVSANEAIERDGTIIEWGSDRLNFVSELFPPLPAAVAGLAPYGTRGLGVAGALLAGVTLGVLWDRLRRYGLPVWLAAVLLTGLGAMPGFGALAVSDFRGFATVALLAVALAGMVRFAADGDTGGGFACGLAMGAAVMCDVSAVLFTVMLAVTSVVIIRRRGFGGAAAAPGLAGATALVITFPAASALCGWAFLEWRFAGTFFQGLRETPWGPNVITGGSAALAEQPWRELGEAVLRAPVFAAVLLLALGTGRWVLALLLPVPPLLVGLAVALGMPLTPEEALLVLGTAALVTPMPSGKVAAAVLSVAAGCQVALGWFW</sequence>
<feature type="transmembrane region" description="Helical" evidence="2">
    <location>
        <begin position="368"/>
        <end position="386"/>
    </location>
</feature>
<feature type="transmembrane region" description="Helical" evidence="2">
    <location>
        <begin position="199"/>
        <end position="226"/>
    </location>
</feature>
<dbReference type="EMBL" id="JAVDYC010000001">
    <property type="protein sequence ID" value="MDR7325544.1"/>
    <property type="molecule type" value="Genomic_DNA"/>
</dbReference>
<keyword evidence="2" id="KW-0472">Membrane</keyword>
<feature type="region of interest" description="Disordered" evidence="1">
    <location>
        <begin position="1"/>
        <end position="42"/>
    </location>
</feature>
<dbReference type="AlphaFoldDB" id="A0AAE4CY78"/>
<name>A0AAE4CY78_9ACTN</name>
<feature type="transmembrane region" description="Helical" evidence="2">
    <location>
        <begin position="238"/>
        <end position="262"/>
    </location>
</feature>
<evidence type="ECO:0000256" key="2">
    <source>
        <dbReference type="SAM" id="Phobius"/>
    </source>
</evidence>
<comment type="caution">
    <text evidence="3">The sequence shown here is derived from an EMBL/GenBank/DDBJ whole genome shotgun (WGS) entry which is preliminary data.</text>
</comment>
<protein>
    <submittedName>
        <fullName evidence="3">Uncharacterized protein</fullName>
    </submittedName>
</protein>
<gene>
    <name evidence="3" type="ORF">J2S44_005794</name>
</gene>
<dbReference type="RefSeq" id="WP_310420350.1">
    <property type="nucleotide sequence ID" value="NZ_JAVDYC010000001.1"/>
</dbReference>
<keyword evidence="4" id="KW-1185">Reference proteome</keyword>
<feature type="transmembrane region" description="Helical" evidence="2">
    <location>
        <begin position="143"/>
        <end position="163"/>
    </location>
</feature>
<feature type="transmembrane region" description="Helical" evidence="2">
    <location>
        <begin position="169"/>
        <end position="187"/>
    </location>
</feature>